<evidence type="ECO:0000313" key="1">
    <source>
        <dbReference type="EMBL" id="KKM96617.1"/>
    </source>
</evidence>
<organism evidence="1">
    <name type="scientific">marine sediment metagenome</name>
    <dbReference type="NCBI Taxonomy" id="412755"/>
    <lineage>
        <taxon>unclassified sequences</taxon>
        <taxon>metagenomes</taxon>
        <taxon>ecological metagenomes</taxon>
    </lineage>
</organism>
<gene>
    <name evidence="1" type="ORF">LCGC14_1176330</name>
</gene>
<dbReference type="AlphaFoldDB" id="A0A0F9PTT2"/>
<dbReference type="EMBL" id="LAZR01005858">
    <property type="protein sequence ID" value="KKM96617.1"/>
    <property type="molecule type" value="Genomic_DNA"/>
</dbReference>
<accession>A0A0F9PTT2</accession>
<protein>
    <submittedName>
        <fullName evidence="1">Uncharacterized protein</fullName>
    </submittedName>
</protein>
<reference evidence="1" key="1">
    <citation type="journal article" date="2015" name="Nature">
        <title>Complex archaea that bridge the gap between prokaryotes and eukaryotes.</title>
        <authorList>
            <person name="Spang A."/>
            <person name="Saw J.H."/>
            <person name="Jorgensen S.L."/>
            <person name="Zaremba-Niedzwiedzka K."/>
            <person name="Martijn J."/>
            <person name="Lind A.E."/>
            <person name="van Eijk R."/>
            <person name="Schleper C."/>
            <person name="Guy L."/>
            <person name="Ettema T.J."/>
        </authorList>
    </citation>
    <scope>NUCLEOTIDE SEQUENCE</scope>
</reference>
<proteinExistence type="predicted"/>
<comment type="caution">
    <text evidence="1">The sequence shown here is derived from an EMBL/GenBank/DDBJ whole genome shotgun (WGS) entry which is preliminary data.</text>
</comment>
<sequence>MKPIEIPVSQWDRDLIVTLRPSFMLRWRTRVGVVVIRLGARIATLGLRIDKAEDD</sequence>
<name>A0A0F9PTT2_9ZZZZ</name>